<accession>A0ABD3HCS8</accession>
<evidence type="ECO:0000313" key="2">
    <source>
        <dbReference type="EMBL" id="KAL3689203.1"/>
    </source>
</evidence>
<dbReference type="AlphaFoldDB" id="A0ABD3HCS8"/>
<reference evidence="2 3" key="1">
    <citation type="submission" date="2024-09" db="EMBL/GenBank/DDBJ databases">
        <title>Chromosome-scale assembly of Riccia sorocarpa.</title>
        <authorList>
            <person name="Paukszto L."/>
        </authorList>
    </citation>
    <scope>NUCLEOTIDE SEQUENCE [LARGE SCALE GENOMIC DNA]</scope>
    <source>
        <strain evidence="2">LP-2024</strain>
        <tissue evidence="2">Aerial parts of the thallus</tissue>
    </source>
</reference>
<dbReference type="CDD" id="cd01650">
    <property type="entry name" value="RT_nLTR_like"/>
    <property type="match status" value="1"/>
</dbReference>
<sequence length="950" mass="107690">MLTLRPVRIECHQKNSLFSFSCFTNLMLLTLGRLLVSKLAQGTRRETRNGIFTWARLDRIYSAFELFLDDSITSVHHVAYQMSDYIPVSVLVQGAQPQVFSQKSSYFKADAFILRKPAIKQALKAAWEGALLETSATGLPAFVHARKSLRMEAKNLQYAEVAKLSNLETLQGELEELAKTEELSQVNQERIVVLSEQIAQLEAWREYRWRTWSRERFLELGDTNSPYFLRKFRIRNQRNKISVLNDADGTRVTDDTGIVRRVYDYYSNIFSSPDPVSNPAAPSDFLKVFQGRLSPQHALFMDSLPSHGEFTDVMLSSAKGKAPGIDGFNVDALQVVWDFVGPVYSSAMQYCWSNETFPLGFMEGVITLVSKGTVPGVITSWRPITLLTSIYKIYAKLIATRLSLILPLFIPQHQQGFIYGRNVFNNVLLFTFLHEAMKRERKSGSFLMLDFAKAFDSLRHDFIYQGLAALGFSQFFINIIASITEGGFARVLVNSRVTPDFPIANGVCQGCPLAPLLFVLITSSLIWHAEDESSRGRIKRLSLRSAAGEVHVISAFADDTAFLTSTDPDSFTALFQLLELFGSVSGCRVNWDKIKHISLGKYKAPPVWLLNYQFIFLAKTQGTRYLGAFLANKTRPSDVWDFVSGKLAKRLQGFSAKVFKFEARVVIVRFLLQAMLLFSIALTRFRQADLHKFERLFAVFLWGSAADGKAKTALAAWVYVAKPLTLVGLGVWNLRAFQKALIVKLILNSIEERELLWSEFLWNSLVRSEHGSRLRFLFFEEDLPRFQMAPFAKFVLSTCVEVRSLWSWKPQHRLLPSLEPLRFLIKLLCNAGSITADRSTELAILLEEFLHIPAYIQHDDSCLDSITELADWGFTADSWNFQQDEWVLISPISASTECFPLTAKGVHTLLFEVDAMDTLSRINIRWLMDLTGVCDVGTFYKALREVSSAN</sequence>
<feature type="domain" description="Reverse transcriptase" evidence="1">
    <location>
        <begin position="350"/>
        <end position="630"/>
    </location>
</feature>
<comment type="caution">
    <text evidence="2">The sequence shown here is derived from an EMBL/GenBank/DDBJ whole genome shotgun (WGS) entry which is preliminary data.</text>
</comment>
<dbReference type="Pfam" id="PF00078">
    <property type="entry name" value="RVT_1"/>
    <property type="match status" value="1"/>
</dbReference>
<proteinExistence type="predicted"/>
<dbReference type="Proteomes" id="UP001633002">
    <property type="component" value="Unassembled WGS sequence"/>
</dbReference>
<evidence type="ECO:0000259" key="1">
    <source>
        <dbReference type="PROSITE" id="PS50878"/>
    </source>
</evidence>
<name>A0ABD3HCS8_9MARC</name>
<dbReference type="PROSITE" id="PS50878">
    <property type="entry name" value="RT_POL"/>
    <property type="match status" value="1"/>
</dbReference>
<dbReference type="PANTHER" id="PTHR31635">
    <property type="entry name" value="REVERSE TRANSCRIPTASE DOMAIN-CONTAINING PROTEIN-RELATED"/>
    <property type="match status" value="1"/>
</dbReference>
<gene>
    <name evidence="2" type="ORF">R1sor_015512</name>
</gene>
<keyword evidence="3" id="KW-1185">Reference proteome</keyword>
<dbReference type="EMBL" id="JBJQOH010000004">
    <property type="protein sequence ID" value="KAL3689203.1"/>
    <property type="molecule type" value="Genomic_DNA"/>
</dbReference>
<dbReference type="PANTHER" id="PTHR31635:SF196">
    <property type="entry name" value="REVERSE TRANSCRIPTASE DOMAIN-CONTAINING PROTEIN-RELATED"/>
    <property type="match status" value="1"/>
</dbReference>
<dbReference type="InterPro" id="IPR000477">
    <property type="entry name" value="RT_dom"/>
</dbReference>
<protein>
    <recommendedName>
        <fullName evidence="1">Reverse transcriptase domain-containing protein</fullName>
    </recommendedName>
</protein>
<evidence type="ECO:0000313" key="3">
    <source>
        <dbReference type="Proteomes" id="UP001633002"/>
    </source>
</evidence>
<organism evidence="2 3">
    <name type="scientific">Riccia sorocarpa</name>
    <dbReference type="NCBI Taxonomy" id="122646"/>
    <lineage>
        <taxon>Eukaryota</taxon>
        <taxon>Viridiplantae</taxon>
        <taxon>Streptophyta</taxon>
        <taxon>Embryophyta</taxon>
        <taxon>Marchantiophyta</taxon>
        <taxon>Marchantiopsida</taxon>
        <taxon>Marchantiidae</taxon>
        <taxon>Marchantiales</taxon>
        <taxon>Ricciaceae</taxon>
        <taxon>Riccia</taxon>
    </lineage>
</organism>